<dbReference type="Pfam" id="PF03221">
    <property type="entry name" value="HTH_Tnp_Tc5"/>
    <property type="match status" value="1"/>
</dbReference>
<comment type="caution">
    <text evidence="3">The sequence shown here is derived from an EMBL/GenBank/DDBJ whole genome shotgun (WGS) entry which is preliminary data.</text>
</comment>
<evidence type="ECO:0000313" key="3">
    <source>
        <dbReference type="EMBL" id="CAG9564861.1"/>
    </source>
</evidence>
<feature type="domain" description="HTH CENPB-type" evidence="2">
    <location>
        <begin position="41"/>
        <end position="118"/>
    </location>
</feature>
<keyword evidence="1" id="KW-0238">DNA-binding</keyword>
<reference evidence="3" key="1">
    <citation type="submission" date="2021-09" db="EMBL/GenBank/DDBJ databases">
        <authorList>
            <person name="Martin H S."/>
        </authorList>
    </citation>
    <scope>NUCLEOTIDE SEQUENCE</scope>
</reference>
<keyword evidence="4" id="KW-1185">Reference proteome</keyword>
<dbReference type="InterPro" id="IPR006600">
    <property type="entry name" value="HTH_CenpB_DNA-bd_dom"/>
</dbReference>
<name>A0A8J2VTL4_9NEOP</name>
<gene>
    <name evidence="3" type="ORF">DCHRY22_LOCUS5795</name>
</gene>
<proteinExistence type="predicted"/>
<dbReference type="EMBL" id="CAKASE010000052">
    <property type="protein sequence ID" value="CAG9564861.1"/>
    <property type="molecule type" value="Genomic_DNA"/>
</dbReference>
<dbReference type="PROSITE" id="PS51253">
    <property type="entry name" value="HTH_CENPB"/>
    <property type="match status" value="1"/>
</dbReference>
<evidence type="ECO:0000259" key="2">
    <source>
        <dbReference type="PROSITE" id="PS51253"/>
    </source>
</evidence>
<sequence length="217" mass="24855">MKQAIEAARTKKAVKLFNVPRTTLKDYVKKSDKPTEDIVSGKMGRKPVLSPALEEELVNYCLQMENNYYGVTASDLRRMAFQLAIRKNIPRPLSRTKNKADKNWMKLFMAHHPNLSFRKPEFLSRARKQGFTAENVKSFFDILKPGLKKINFNLNKIFNVDETGITTVQHKVRKILTRKGKKAIHKLSSTDPILVSTDEENSDDNDAECPVCHKSFS</sequence>
<dbReference type="OrthoDB" id="6115549at2759"/>
<accession>A0A8J2VTL4</accession>
<evidence type="ECO:0000313" key="4">
    <source>
        <dbReference type="Proteomes" id="UP000789524"/>
    </source>
</evidence>
<organism evidence="3 4">
    <name type="scientific">Danaus chrysippus</name>
    <name type="common">African queen</name>
    <dbReference type="NCBI Taxonomy" id="151541"/>
    <lineage>
        <taxon>Eukaryota</taxon>
        <taxon>Metazoa</taxon>
        <taxon>Ecdysozoa</taxon>
        <taxon>Arthropoda</taxon>
        <taxon>Hexapoda</taxon>
        <taxon>Insecta</taxon>
        <taxon>Pterygota</taxon>
        <taxon>Neoptera</taxon>
        <taxon>Endopterygota</taxon>
        <taxon>Lepidoptera</taxon>
        <taxon>Glossata</taxon>
        <taxon>Ditrysia</taxon>
        <taxon>Papilionoidea</taxon>
        <taxon>Nymphalidae</taxon>
        <taxon>Danainae</taxon>
        <taxon>Danaini</taxon>
        <taxon>Danaina</taxon>
        <taxon>Danaus</taxon>
        <taxon>Anosia</taxon>
    </lineage>
</organism>
<protein>
    <submittedName>
        <fullName evidence="3">(African queen) hypothetical protein</fullName>
    </submittedName>
</protein>
<evidence type="ECO:0000256" key="1">
    <source>
        <dbReference type="ARBA" id="ARBA00023125"/>
    </source>
</evidence>
<dbReference type="Proteomes" id="UP000789524">
    <property type="component" value="Unassembled WGS sequence"/>
</dbReference>
<dbReference type="AlphaFoldDB" id="A0A8J2VTL4"/>
<dbReference type="GO" id="GO:0003677">
    <property type="term" value="F:DNA binding"/>
    <property type="evidence" value="ECO:0007669"/>
    <property type="project" value="UniProtKB-KW"/>
</dbReference>